<accession>A0ABT3PPX9</accession>
<dbReference type="InterPro" id="IPR006860">
    <property type="entry name" value="FecR"/>
</dbReference>
<organism evidence="4 5">
    <name type="scientific">Fodinibius salsisoli</name>
    <dbReference type="NCBI Taxonomy" id="2820877"/>
    <lineage>
        <taxon>Bacteria</taxon>
        <taxon>Pseudomonadati</taxon>
        <taxon>Balneolota</taxon>
        <taxon>Balneolia</taxon>
        <taxon>Balneolales</taxon>
        <taxon>Balneolaceae</taxon>
        <taxon>Fodinibius</taxon>
    </lineage>
</organism>
<dbReference type="Pfam" id="PF16344">
    <property type="entry name" value="FecR_C"/>
    <property type="match status" value="1"/>
</dbReference>
<evidence type="ECO:0000259" key="3">
    <source>
        <dbReference type="Pfam" id="PF16344"/>
    </source>
</evidence>
<keyword evidence="5" id="KW-1185">Reference proteome</keyword>
<keyword evidence="1" id="KW-0812">Transmembrane</keyword>
<proteinExistence type="predicted"/>
<dbReference type="EMBL" id="JAGGJA010000009">
    <property type="protein sequence ID" value="MCW9707922.1"/>
    <property type="molecule type" value="Genomic_DNA"/>
</dbReference>
<reference evidence="4 5" key="1">
    <citation type="submission" date="2021-03" db="EMBL/GenBank/DDBJ databases">
        <title>Aliifodinibius sp. nov., a new bacterium isolated from saline soil.</title>
        <authorList>
            <person name="Galisteo C."/>
            <person name="De La Haba R."/>
            <person name="Sanchez-Porro C."/>
            <person name="Ventosa A."/>
        </authorList>
    </citation>
    <scope>NUCLEOTIDE SEQUENCE [LARGE SCALE GENOMIC DNA]</scope>
    <source>
        <strain evidence="4 5">1BSP15-2V2</strain>
    </source>
</reference>
<feature type="domain" description="FecR protein" evidence="2">
    <location>
        <begin position="133"/>
        <end position="227"/>
    </location>
</feature>
<dbReference type="Pfam" id="PF04773">
    <property type="entry name" value="FecR"/>
    <property type="match status" value="1"/>
</dbReference>
<feature type="transmembrane region" description="Helical" evidence="1">
    <location>
        <begin position="97"/>
        <end position="117"/>
    </location>
</feature>
<feature type="domain" description="Protein FecR C-terminal" evidence="3">
    <location>
        <begin position="278"/>
        <end position="345"/>
    </location>
</feature>
<evidence type="ECO:0000313" key="5">
    <source>
        <dbReference type="Proteomes" id="UP001207918"/>
    </source>
</evidence>
<dbReference type="InterPro" id="IPR012373">
    <property type="entry name" value="Ferrdict_sens_TM"/>
</dbReference>
<sequence length="349" mass="39828">MNKEVNLDLIHRYLSGECTDGEKEMVRAWMELNPSNRETVTKLRKIWKVSPRKDVDSDVELAWLRLEQKMEQPSADVEGVPLPKQKYAQKSTNYRKYALLSVAAIIVVALLTSFFFLKGNEAASSPADIAMREVVTKRAHQAQLTFSDGSKVVLSAASKIRFPEKFSSLQRKVYLEGEAYFEVAHRSNVSFIVQTRDARVKVMGTKFNVKARSEEEQVEVAVAQGKVAVQSNSVAKQTDEKEVVLTKNQMSTVKVGQPPSIPRVVNIDNHLTWLSGSFVFDQEPFSNVLREWERRFDVNFVVEDKELLPVTFTGEFRHESLEEMLRLASQSLEFSYRRNSQTITITQNE</sequence>
<name>A0ABT3PPX9_9BACT</name>
<evidence type="ECO:0000256" key="1">
    <source>
        <dbReference type="SAM" id="Phobius"/>
    </source>
</evidence>
<comment type="caution">
    <text evidence="4">The sequence shown here is derived from an EMBL/GenBank/DDBJ whole genome shotgun (WGS) entry which is preliminary data.</text>
</comment>
<gene>
    <name evidence="4" type="ORF">J6I44_13730</name>
</gene>
<dbReference type="Gene3D" id="3.55.50.30">
    <property type="match status" value="1"/>
</dbReference>
<dbReference type="InterPro" id="IPR032508">
    <property type="entry name" value="FecR_C"/>
</dbReference>
<dbReference type="PIRSF" id="PIRSF018266">
    <property type="entry name" value="FecR"/>
    <property type="match status" value="1"/>
</dbReference>
<dbReference type="Proteomes" id="UP001207918">
    <property type="component" value="Unassembled WGS sequence"/>
</dbReference>
<keyword evidence="1" id="KW-1133">Transmembrane helix</keyword>
<dbReference type="RefSeq" id="WP_265766709.1">
    <property type="nucleotide sequence ID" value="NZ_JAGGJA010000009.1"/>
</dbReference>
<protein>
    <submittedName>
        <fullName evidence="4">FecR domain-containing protein</fullName>
    </submittedName>
</protein>
<keyword evidence="1" id="KW-0472">Membrane</keyword>
<evidence type="ECO:0000259" key="2">
    <source>
        <dbReference type="Pfam" id="PF04773"/>
    </source>
</evidence>
<dbReference type="PANTHER" id="PTHR30273:SF2">
    <property type="entry name" value="PROTEIN FECR"/>
    <property type="match status" value="1"/>
</dbReference>
<dbReference type="PANTHER" id="PTHR30273">
    <property type="entry name" value="PERIPLASMIC SIGNAL SENSOR AND SIGMA FACTOR ACTIVATOR FECR-RELATED"/>
    <property type="match status" value="1"/>
</dbReference>
<dbReference type="Gene3D" id="2.60.120.1440">
    <property type="match status" value="1"/>
</dbReference>
<evidence type="ECO:0000313" key="4">
    <source>
        <dbReference type="EMBL" id="MCW9707922.1"/>
    </source>
</evidence>